<dbReference type="EMBL" id="NHMK01000003">
    <property type="protein sequence ID" value="OWL98999.1"/>
    <property type="molecule type" value="Genomic_DNA"/>
</dbReference>
<sequence length="127" mass="15373">MPRRNPKRPWHEQARHLTPDAFYNQIRTWTDANLNAAQADAHHLPQEHREYLQAEHAHRHRNDHRDPWATVTTLYSPQAWTTHLKTWTLTRLQQGQAHLNRLPDEYARALKAQYQYRRDHPWIKDHA</sequence>
<dbReference type="OrthoDB" id="9919242at2"/>
<comment type="caution">
    <text evidence="1">The sequence shown here is derived from an EMBL/GenBank/DDBJ whole genome shotgun (WGS) entry which is preliminary data.</text>
</comment>
<reference evidence="1 2" key="1">
    <citation type="submission" date="2017-05" db="EMBL/GenBank/DDBJ databases">
        <title>De novo genome assembly of Deniococcus indicus strain DR1.</title>
        <authorList>
            <person name="Chauhan D."/>
            <person name="Yennamalli R.M."/>
            <person name="Priyadarshini R."/>
        </authorList>
    </citation>
    <scope>NUCLEOTIDE SEQUENCE [LARGE SCALE GENOMIC DNA]</scope>
    <source>
        <strain evidence="1 2">DR1</strain>
    </source>
</reference>
<accession>A0A246BTI7</accession>
<evidence type="ECO:0000313" key="2">
    <source>
        <dbReference type="Proteomes" id="UP000197208"/>
    </source>
</evidence>
<evidence type="ECO:0000313" key="1">
    <source>
        <dbReference type="EMBL" id="OWL98999.1"/>
    </source>
</evidence>
<dbReference type="Proteomes" id="UP000197208">
    <property type="component" value="Unassembled WGS sequence"/>
</dbReference>
<proteinExistence type="predicted"/>
<dbReference type="AlphaFoldDB" id="A0A246BTI7"/>
<keyword evidence="2" id="KW-1185">Reference proteome</keyword>
<protein>
    <submittedName>
        <fullName evidence="1">Uncharacterized protein</fullName>
    </submittedName>
</protein>
<gene>
    <name evidence="1" type="ORF">CBQ26_00640</name>
</gene>
<name>A0A246BTI7_9DEIO</name>
<organism evidence="1 2">
    <name type="scientific">Deinococcus indicus</name>
    <dbReference type="NCBI Taxonomy" id="223556"/>
    <lineage>
        <taxon>Bacteria</taxon>
        <taxon>Thermotogati</taxon>
        <taxon>Deinococcota</taxon>
        <taxon>Deinococci</taxon>
        <taxon>Deinococcales</taxon>
        <taxon>Deinococcaceae</taxon>
        <taxon>Deinococcus</taxon>
    </lineage>
</organism>
<dbReference type="RefSeq" id="WP_088246691.1">
    <property type="nucleotide sequence ID" value="NZ_NHMK01000003.1"/>
</dbReference>